<dbReference type="Gene3D" id="3.20.20.70">
    <property type="entry name" value="Aldolase class I"/>
    <property type="match status" value="1"/>
</dbReference>
<keyword evidence="9 11" id="KW-0472">Membrane</keyword>
<evidence type="ECO:0000256" key="11">
    <source>
        <dbReference type="HAMAP-Rule" id="MF_00225"/>
    </source>
</evidence>
<evidence type="ECO:0000313" key="13">
    <source>
        <dbReference type="EMBL" id="KTD32320.1"/>
    </source>
</evidence>
<evidence type="ECO:0000256" key="10">
    <source>
        <dbReference type="ARBA" id="ARBA00048639"/>
    </source>
</evidence>
<dbReference type="Proteomes" id="UP000254040">
    <property type="component" value="Unassembled WGS sequence"/>
</dbReference>
<feature type="binding site" evidence="11">
    <location>
        <position position="211"/>
    </location>
    <ligand>
        <name>FMN</name>
        <dbReference type="ChEBI" id="CHEBI:58210"/>
    </ligand>
</feature>
<feature type="binding site" evidence="11">
    <location>
        <begin position="105"/>
        <end position="109"/>
    </location>
    <ligand>
        <name>substrate</name>
    </ligand>
</feature>
<feature type="binding site" evidence="11">
    <location>
        <position position="239"/>
    </location>
    <ligand>
        <name>FMN</name>
        <dbReference type="ChEBI" id="CHEBI:58210"/>
    </ligand>
</feature>
<evidence type="ECO:0000313" key="16">
    <source>
        <dbReference type="Proteomes" id="UP000254040"/>
    </source>
</evidence>
<dbReference type="GO" id="GO:0006207">
    <property type="term" value="P:'de novo' pyrimidine nucleobase biosynthetic process"/>
    <property type="evidence" value="ECO:0007669"/>
    <property type="project" value="UniProtKB-UniRule"/>
</dbReference>
<keyword evidence="8 11" id="KW-0560">Oxidoreductase</keyword>
<dbReference type="NCBIfam" id="TIGR01036">
    <property type="entry name" value="pyrD_sub2"/>
    <property type="match status" value="1"/>
</dbReference>
<dbReference type="HAMAP" id="MF_00225">
    <property type="entry name" value="DHO_dh_type2"/>
    <property type="match status" value="1"/>
</dbReference>
<dbReference type="CDD" id="cd04738">
    <property type="entry name" value="DHOD_2_like"/>
    <property type="match status" value="1"/>
</dbReference>
<dbReference type="InterPro" id="IPR005720">
    <property type="entry name" value="Dihydroorotate_DH_cat"/>
</dbReference>
<dbReference type="GO" id="GO:0044205">
    <property type="term" value="P:'de novo' UMP biosynthetic process"/>
    <property type="evidence" value="ECO:0007669"/>
    <property type="project" value="UniProtKB-UniRule"/>
</dbReference>
<evidence type="ECO:0000313" key="14">
    <source>
        <dbReference type="EMBL" id="STX62417.1"/>
    </source>
</evidence>
<dbReference type="Pfam" id="PF01180">
    <property type="entry name" value="DHO_dh"/>
    <property type="match status" value="1"/>
</dbReference>
<accession>A0A378JWN0</accession>
<dbReference type="GO" id="GO:0005886">
    <property type="term" value="C:plasma membrane"/>
    <property type="evidence" value="ECO:0007669"/>
    <property type="project" value="UniProtKB-SubCell"/>
</dbReference>
<feature type="binding site" evidence="11">
    <location>
        <position position="80"/>
    </location>
    <ligand>
        <name>FMN</name>
        <dbReference type="ChEBI" id="CHEBI:58210"/>
    </ligand>
</feature>
<feature type="binding site" evidence="11">
    <location>
        <position position="291"/>
    </location>
    <ligand>
        <name>FMN</name>
        <dbReference type="ChEBI" id="CHEBI:58210"/>
    </ligand>
</feature>
<dbReference type="NCBIfam" id="NF003645">
    <property type="entry name" value="PRK05286.1-2"/>
    <property type="match status" value="1"/>
</dbReference>
<keyword evidence="6 11" id="KW-0288">FMN</keyword>
<feature type="domain" description="Dihydroorotate dehydrogenase catalytic" evidence="12">
    <location>
        <begin position="41"/>
        <end position="331"/>
    </location>
</feature>
<dbReference type="EMBL" id="UGOG01000001">
    <property type="protein sequence ID" value="STX62417.1"/>
    <property type="molecule type" value="Genomic_DNA"/>
</dbReference>
<dbReference type="RefSeq" id="WP_028383069.1">
    <property type="nucleotide sequence ID" value="NZ_CAAAJG010000003.1"/>
</dbReference>
<dbReference type="InterPro" id="IPR012135">
    <property type="entry name" value="Dihydroorotate_DH_1_2"/>
</dbReference>
<comment type="pathway">
    <text evidence="3 11">Pyrimidine metabolism; UMP biosynthesis via de novo pathway; orotate from (S)-dihydroorotate (quinone route): step 1/1.</text>
</comment>
<name>A0A378JWN0_9GAMM</name>
<feature type="binding site" evidence="11">
    <location>
        <position position="133"/>
    </location>
    <ligand>
        <name>FMN</name>
        <dbReference type="ChEBI" id="CHEBI:58210"/>
    </ligand>
</feature>
<dbReference type="GO" id="GO:0106430">
    <property type="term" value="F:dihydroorotate dehydrogenase (quinone) activity"/>
    <property type="evidence" value="ECO:0007669"/>
    <property type="project" value="UniProtKB-EC"/>
</dbReference>
<evidence type="ECO:0000256" key="6">
    <source>
        <dbReference type="ARBA" id="ARBA00022643"/>
    </source>
</evidence>
<comment type="subcellular location">
    <subcellularLocation>
        <location evidence="11">Cell membrane</location>
        <topology evidence="11">Peripheral membrane protein</topology>
    </subcellularLocation>
    <subcellularLocation>
        <location evidence="2">Membrane</location>
    </subcellularLocation>
</comment>
<gene>
    <name evidence="11 14" type="primary">pyrD</name>
    <name evidence="13" type="ORF">Lmor_2258</name>
    <name evidence="14" type="ORF">NCTC12239_01348</name>
</gene>
<comment type="catalytic activity">
    <reaction evidence="10 11">
        <text>(S)-dihydroorotate + a quinone = orotate + a quinol</text>
        <dbReference type="Rhea" id="RHEA:30187"/>
        <dbReference type="ChEBI" id="CHEBI:24646"/>
        <dbReference type="ChEBI" id="CHEBI:30839"/>
        <dbReference type="ChEBI" id="CHEBI:30864"/>
        <dbReference type="ChEBI" id="CHEBI:132124"/>
        <dbReference type="EC" id="1.3.5.2"/>
    </reaction>
</comment>
<evidence type="ECO:0000256" key="9">
    <source>
        <dbReference type="ARBA" id="ARBA00023136"/>
    </source>
</evidence>
<feature type="binding site" evidence="11">
    <location>
        <position position="171"/>
    </location>
    <ligand>
        <name>substrate</name>
    </ligand>
</feature>
<feature type="binding site" evidence="11">
    <location>
        <begin position="312"/>
        <end position="313"/>
    </location>
    <ligand>
        <name>FMN</name>
        <dbReference type="ChEBI" id="CHEBI:58210"/>
    </ligand>
</feature>
<dbReference type="PANTHER" id="PTHR48109:SF4">
    <property type="entry name" value="DIHYDROOROTATE DEHYDROGENASE (QUINONE), MITOCHONDRIAL"/>
    <property type="match status" value="1"/>
</dbReference>
<comment type="cofactor">
    <cofactor evidence="11">
        <name>FMN</name>
        <dbReference type="ChEBI" id="CHEBI:58210"/>
    </cofactor>
    <text evidence="11">Binds 1 FMN per subunit.</text>
</comment>
<evidence type="ECO:0000256" key="7">
    <source>
        <dbReference type="ARBA" id="ARBA00022975"/>
    </source>
</evidence>
<dbReference type="STRING" id="39962.Lmor_2258"/>
<proteinExistence type="inferred from homology"/>
<dbReference type="Proteomes" id="UP000054985">
    <property type="component" value="Unassembled WGS sequence"/>
</dbReference>
<comment type="function">
    <text evidence="1 11">Catalyzes the conversion of dihydroorotate to orotate with quinone as electron acceptor.</text>
</comment>
<evidence type="ECO:0000256" key="4">
    <source>
        <dbReference type="ARBA" id="ARBA00005359"/>
    </source>
</evidence>
<evidence type="ECO:0000313" key="15">
    <source>
        <dbReference type="Proteomes" id="UP000054985"/>
    </source>
</evidence>
<dbReference type="SUPFAM" id="SSF51395">
    <property type="entry name" value="FMN-linked oxidoreductases"/>
    <property type="match status" value="1"/>
</dbReference>
<evidence type="ECO:0000256" key="2">
    <source>
        <dbReference type="ARBA" id="ARBA00004370"/>
    </source>
</evidence>
<evidence type="ECO:0000256" key="5">
    <source>
        <dbReference type="ARBA" id="ARBA00022630"/>
    </source>
</evidence>
<reference evidence="14 16" key="2">
    <citation type="submission" date="2018-06" db="EMBL/GenBank/DDBJ databases">
        <authorList>
            <consortium name="Pathogen Informatics"/>
            <person name="Doyle S."/>
        </authorList>
    </citation>
    <scope>NUCLEOTIDE SEQUENCE [LARGE SCALE GENOMIC DNA]</scope>
    <source>
        <strain evidence="14 16">NCTC12239</strain>
    </source>
</reference>
<dbReference type="AlphaFoldDB" id="A0A378JWN0"/>
<reference evidence="13 15" key="1">
    <citation type="submission" date="2015-11" db="EMBL/GenBank/DDBJ databases">
        <title>Genomic analysis of 38 Legionella species identifies large and diverse effector repertoires.</title>
        <authorList>
            <person name="Burstein D."/>
            <person name="Amaro F."/>
            <person name="Zusman T."/>
            <person name="Lifshitz Z."/>
            <person name="Cohen O."/>
            <person name="Gilbert J.A."/>
            <person name="Pupko T."/>
            <person name="Shuman H.A."/>
            <person name="Segal G."/>
        </authorList>
    </citation>
    <scope>NUCLEOTIDE SEQUENCE [LARGE SCALE GENOMIC DNA]</scope>
    <source>
        <strain evidence="13 15">ATCC 43877</strain>
    </source>
</reference>
<feature type="binding site" evidence="11">
    <location>
        <position position="166"/>
    </location>
    <ligand>
        <name>FMN</name>
        <dbReference type="ChEBI" id="CHEBI:58210"/>
    </ligand>
</feature>
<dbReference type="InterPro" id="IPR050074">
    <property type="entry name" value="DHO_dehydrogenase"/>
</dbReference>
<dbReference type="OrthoDB" id="9802377at2"/>
<evidence type="ECO:0000259" key="12">
    <source>
        <dbReference type="Pfam" id="PF01180"/>
    </source>
</evidence>
<dbReference type="InterPro" id="IPR005719">
    <property type="entry name" value="Dihydroorotate_DH_2"/>
</dbReference>
<feature type="binding site" evidence="11">
    <location>
        <position position="60"/>
    </location>
    <ligand>
        <name>substrate</name>
    </ligand>
</feature>
<dbReference type="GO" id="GO:0005737">
    <property type="term" value="C:cytoplasm"/>
    <property type="evidence" value="ECO:0007669"/>
    <property type="project" value="InterPro"/>
</dbReference>
<dbReference type="UniPathway" id="UPA00070">
    <property type="reaction ID" value="UER00946"/>
</dbReference>
<keyword evidence="11" id="KW-1003">Cell membrane</keyword>
<evidence type="ECO:0000256" key="3">
    <source>
        <dbReference type="ARBA" id="ARBA00005161"/>
    </source>
</evidence>
<comment type="subunit">
    <text evidence="11">Monomer.</text>
</comment>
<feature type="active site" description="Nucleophile" evidence="11">
    <location>
        <position position="169"/>
    </location>
</feature>
<dbReference type="InterPro" id="IPR001295">
    <property type="entry name" value="Dihydroorotate_DH_CS"/>
</dbReference>
<dbReference type="NCBIfam" id="NF003652">
    <property type="entry name" value="PRK05286.2-5"/>
    <property type="match status" value="1"/>
</dbReference>
<dbReference type="PIRSF" id="PIRSF000164">
    <property type="entry name" value="DHO_oxidase"/>
    <property type="match status" value="1"/>
</dbReference>
<keyword evidence="5 11" id="KW-0285">Flavoprotein</keyword>
<protein>
    <recommendedName>
        <fullName evidence="11">Dihydroorotate dehydrogenase (quinone)</fullName>
        <ecNumber evidence="11">1.3.5.2</ecNumber>
    </recommendedName>
    <alternativeName>
        <fullName evidence="11">DHOdehase</fullName>
        <shortName evidence="11">DHOD</shortName>
        <shortName evidence="11">DHODase</shortName>
    </alternativeName>
    <alternativeName>
        <fullName evidence="11">Dihydroorotate oxidase</fullName>
    </alternativeName>
</protein>
<dbReference type="EC" id="1.3.5.2" evidence="11"/>
<feature type="binding site" evidence="11">
    <location>
        <begin position="240"/>
        <end position="241"/>
    </location>
    <ligand>
        <name>substrate</name>
    </ligand>
</feature>
<dbReference type="PROSITE" id="PS00911">
    <property type="entry name" value="DHODEHASE_1"/>
    <property type="match status" value="1"/>
</dbReference>
<keyword evidence="7 11" id="KW-0665">Pyrimidine biosynthesis</keyword>
<dbReference type="PROSITE" id="PS00912">
    <property type="entry name" value="DHODEHASE_2"/>
    <property type="match status" value="1"/>
</dbReference>
<dbReference type="InterPro" id="IPR013785">
    <property type="entry name" value="Aldolase_TIM"/>
</dbReference>
<feature type="binding site" evidence="11">
    <location>
        <position position="166"/>
    </location>
    <ligand>
        <name>substrate</name>
    </ligand>
</feature>
<dbReference type="PANTHER" id="PTHR48109">
    <property type="entry name" value="DIHYDROOROTATE DEHYDROGENASE (QUINONE), MITOCHONDRIAL-RELATED"/>
    <property type="match status" value="1"/>
</dbReference>
<feature type="binding site" evidence="11">
    <location>
        <begin position="56"/>
        <end position="60"/>
    </location>
    <ligand>
        <name>FMN</name>
        <dbReference type="ChEBI" id="CHEBI:58210"/>
    </ligand>
</feature>
<comment type="similarity">
    <text evidence="4 11">Belongs to the dihydroorotate dehydrogenase family. Type 2 subfamily.</text>
</comment>
<feature type="binding site" evidence="11">
    <location>
        <position position="262"/>
    </location>
    <ligand>
        <name>FMN</name>
        <dbReference type="ChEBI" id="CHEBI:58210"/>
    </ligand>
</feature>
<dbReference type="NCBIfam" id="NF003646">
    <property type="entry name" value="PRK05286.1-4"/>
    <property type="match status" value="1"/>
</dbReference>
<keyword evidence="15" id="KW-1185">Reference proteome</keyword>
<dbReference type="NCBIfam" id="NF003644">
    <property type="entry name" value="PRK05286.1-1"/>
    <property type="match status" value="1"/>
</dbReference>
<organism evidence="14 16">
    <name type="scientific">Legionella moravica</name>
    <dbReference type="NCBI Taxonomy" id="39962"/>
    <lineage>
        <taxon>Bacteria</taxon>
        <taxon>Pseudomonadati</taxon>
        <taxon>Pseudomonadota</taxon>
        <taxon>Gammaproteobacteria</taxon>
        <taxon>Legionellales</taxon>
        <taxon>Legionellaceae</taxon>
        <taxon>Legionella</taxon>
    </lineage>
</organism>
<evidence type="ECO:0000256" key="1">
    <source>
        <dbReference type="ARBA" id="ARBA00003125"/>
    </source>
</evidence>
<dbReference type="EMBL" id="LNYN01000029">
    <property type="protein sequence ID" value="KTD32320.1"/>
    <property type="molecule type" value="Genomic_DNA"/>
</dbReference>
<evidence type="ECO:0000256" key="8">
    <source>
        <dbReference type="ARBA" id="ARBA00023002"/>
    </source>
</evidence>
<sequence length="333" mass="36018">MYSMIRPLLFKLDPETAHHLALSALDHLPGWCFNKIEGKPVNAMGLQFPHQVGLAAGLDKNGTHLDGLAKLGFSFIEVGTVTPRPQPGNSKPRLFRLPEAQAIINRMGFNNLGVDALVTHVKTAQYKGILGINIGKNKDTSLADAAKDYCYCLQKVYGHASYVTINISSPNTPDLRELQKGDYLTQLLSQLQNEQLKLEEQHQRHVPLVVKVSPDEDDETLKLMTEVILSHGIEGIIATNTTCSRDGVKNLPYGDEQGGLSGRPVEELSTRCLALLKKYAGDAITLIGAGGINSVDSAQKKIAAGATLVQIYSGLIYQGPGLVNRIISGLSDA</sequence>